<keyword evidence="1" id="KW-0812">Transmembrane</keyword>
<dbReference type="KEGG" id="lha:LHA_3183"/>
<name>A0A0A8UYI5_LEGHA</name>
<protein>
    <submittedName>
        <fullName evidence="2">Uncharacterized protein</fullName>
    </submittedName>
</protein>
<sequence>MQVDIAPIKNKANIMNAAHTKLSRVTEGGKLVCLEVAGSFAVSLVLVASLSAIVV</sequence>
<keyword evidence="3" id="KW-1185">Reference proteome</keyword>
<proteinExistence type="predicted"/>
<evidence type="ECO:0000256" key="1">
    <source>
        <dbReference type="SAM" id="Phobius"/>
    </source>
</evidence>
<accession>A0A0A8UYI5</accession>
<evidence type="ECO:0000313" key="3">
    <source>
        <dbReference type="Proteomes" id="UP000032803"/>
    </source>
</evidence>
<organism evidence="2 3">
    <name type="scientific">Legionella hackeliae</name>
    <dbReference type="NCBI Taxonomy" id="449"/>
    <lineage>
        <taxon>Bacteria</taxon>
        <taxon>Pseudomonadati</taxon>
        <taxon>Pseudomonadota</taxon>
        <taxon>Gammaproteobacteria</taxon>
        <taxon>Legionellales</taxon>
        <taxon>Legionellaceae</taxon>
        <taxon>Legionella</taxon>
    </lineage>
</organism>
<evidence type="ECO:0000313" key="2">
    <source>
        <dbReference type="EMBL" id="CEK12167.1"/>
    </source>
</evidence>
<dbReference type="PATRIC" id="fig|449.7.peg.1710"/>
<dbReference type="AlphaFoldDB" id="A0A0A8UYI5"/>
<feature type="transmembrane region" description="Helical" evidence="1">
    <location>
        <begin position="31"/>
        <end position="54"/>
    </location>
</feature>
<keyword evidence="1" id="KW-0472">Membrane</keyword>
<dbReference type="EMBL" id="LN681225">
    <property type="protein sequence ID" value="CEK12167.1"/>
    <property type="molecule type" value="Genomic_DNA"/>
</dbReference>
<reference evidence="3" key="1">
    <citation type="submission" date="2014-09" db="EMBL/GenBank/DDBJ databases">
        <authorList>
            <person name="Gomez-Valero L."/>
        </authorList>
    </citation>
    <scope>NUCLEOTIDE SEQUENCE [LARGE SCALE GENOMIC DNA]</scope>
    <source>
        <strain evidence="3">ATCC35250</strain>
    </source>
</reference>
<dbReference type="RefSeq" id="WP_231861942.1">
    <property type="nucleotide sequence ID" value="NZ_LN681225.1"/>
</dbReference>
<dbReference type="Proteomes" id="UP000032803">
    <property type="component" value="Chromosome I"/>
</dbReference>
<keyword evidence="1" id="KW-1133">Transmembrane helix</keyword>
<gene>
    <name evidence="2" type="ORF">LHA_3183</name>
</gene>
<dbReference type="HOGENOM" id="CLU_3026732_0_0_6"/>